<dbReference type="Pfam" id="PF17039">
    <property type="entry name" value="Glyco_tran_10_N"/>
    <property type="match status" value="1"/>
</dbReference>
<evidence type="ECO:0000256" key="5">
    <source>
        <dbReference type="ARBA" id="ARBA00022679"/>
    </source>
</evidence>
<comment type="pathway">
    <text evidence="2">Protein modification; protein glycosylation.</text>
</comment>
<evidence type="ECO:0000259" key="14">
    <source>
        <dbReference type="Pfam" id="PF17039"/>
    </source>
</evidence>
<dbReference type="OrthoDB" id="427096at2759"/>
<dbReference type="AlphaFoldDB" id="A0A6J2X350"/>
<dbReference type="Proteomes" id="UP000504635">
    <property type="component" value="Unplaced"/>
</dbReference>
<dbReference type="KEGG" id="soy:115874398"/>
<evidence type="ECO:0000256" key="3">
    <source>
        <dbReference type="ARBA" id="ARBA00008919"/>
    </source>
</evidence>
<proteinExistence type="inferred from homology"/>
<name>A0A6J2X350_SITOR</name>
<protein>
    <recommendedName>
        <fullName evidence="12">Fucosyltransferase</fullName>
        <ecNumber evidence="12">2.4.1.-</ecNumber>
    </recommendedName>
</protein>
<dbReference type="EC" id="2.4.1.-" evidence="12"/>
<dbReference type="InterPro" id="IPR001503">
    <property type="entry name" value="Glyco_trans_10"/>
</dbReference>
<evidence type="ECO:0000259" key="13">
    <source>
        <dbReference type="Pfam" id="PF00852"/>
    </source>
</evidence>
<organism evidence="15 16">
    <name type="scientific">Sitophilus oryzae</name>
    <name type="common">Rice weevil</name>
    <name type="synonym">Curculio oryzae</name>
    <dbReference type="NCBI Taxonomy" id="7048"/>
    <lineage>
        <taxon>Eukaryota</taxon>
        <taxon>Metazoa</taxon>
        <taxon>Ecdysozoa</taxon>
        <taxon>Arthropoda</taxon>
        <taxon>Hexapoda</taxon>
        <taxon>Insecta</taxon>
        <taxon>Pterygota</taxon>
        <taxon>Neoptera</taxon>
        <taxon>Endopterygota</taxon>
        <taxon>Coleoptera</taxon>
        <taxon>Polyphaga</taxon>
        <taxon>Cucujiformia</taxon>
        <taxon>Curculionidae</taxon>
        <taxon>Dryophthorinae</taxon>
        <taxon>Sitophilus</taxon>
    </lineage>
</organism>
<dbReference type="InterPro" id="IPR031481">
    <property type="entry name" value="Glyco_tran_10_N"/>
</dbReference>
<reference evidence="16" key="1">
    <citation type="submission" date="2025-08" db="UniProtKB">
        <authorList>
            <consortium name="RefSeq"/>
        </authorList>
    </citation>
    <scope>IDENTIFICATION</scope>
    <source>
        <tissue evidence="16">Gonads</tissue>
    </source>
</reference>
<keyword evidence="9 12" id="KW-0333">Golgi apparatus</keyword>
<dbReference type="Pfam" id="PF00852">
    <property type="entry name" value="Glyco_transf_10"/>
    <property type="match status" value="1"/>
</dbReference>
<comment type="similarity">
    <text evidence="3 12">Belongs to the glycosyltransferase 10 family.</text>
</comment>
<evidence type="ECO:0000313" key="15">
    <source>
        <dbReference type="Proteomes" id="UP000504635"/>
    </source>
</evidence>
<keyword evidence="5 12" id="KW-0808">Transferase</keyword>
<dbReference type="RefSeq" id="XP_030745415.1">
    <property type="nucleotide sequence ID" value="XM_030889555.1"/>
</dbReference>
<dbReference type="FunFam" id="3.40.50.11660:FF:000002">
    <property type="entry name" value="Alpha-(1,3)-fucosyltransferase"/>
    <property type="match status" value="1"/>
</dbReference>
<evidence type="ECO:0000313" key="16">
    <source>
        <dbReference type="RefSeq" id="XP_030745415.1"/>
    </source>
</evidence>
<dbReference type="InParanoid" id="A0A6J2X350"/>
<keyword evidence="7" id="KW-0735">Signal-anchor</keyword>
<feature type="transmembrane region" description="Helical" evidence="12">
    <location>
        <begin position="28"/>
        <end position="47"/>
    </location>
</feature>
<sequence>MGLLANTVNPLKENSKMATSTIRRYKRLITVVILILVLVIATNILTYSPQMNELVEEDGILLLDLEPIEEEKITKWWERRKNMTNLSELGKVLFQYHEEPNATNSRNYKILVWKYGPTIENRHLKQFSGQRIDPFEYCPVKNCNITYEDKDIETADIVIFHLHRTTGLQDIPKRTNLSQIWAFLTDESPYHTFLNSKNKLQDFNNLFNWSMTYRSDSHIPVPYGRTVLRKVANPISTLMLNKRRDVLVAIMGSNCQAKNHRWQYVNELKKYISVDVYGGCGPMKDACPGHFGADCPALDNYLFYLSFENTNCNEYITEKLWWNAYHKDSIPIVMGSNTSSNNLLFPLDSYINVDDFAHPRALADHLLHLNRTEEFRKYYNWKKHFEILNEHGYFKSRSYHYCRICQALNYNTKETHIYTDLEDFWSEKRDCHPAWDQQVD</sequence>
<dbReference type="InterPro" id="IPR055270">
    <property type="entry name" value="Glyco_tran_10_C"/>
</dbReference>
<dbReference type="InterPro" id="IPR038577">
    <property type="entry name" value="GT10-like_C_sf"/>
</dbReference>
<dbReference type="GO" id="GO:0032580">
    <property type="term" value="C:Golgi cisterna membrane"/>
    <property type="evidence" value="ECO:0007669"/>
    <property type="project" value="UniProtKB-SubCell"/>
</dbReference>
<evidence type="ECO:0000256" key="7">
    <source>
        <dbReference type="ARBA" id="ARBA00022968"/>
    </source>
</evidence>
<evidence type="ECO:0000256" key="4">
    <source>
        <dbReference type="ARBA" id="ARBA00022676"/>
    </source>
</evidence>
<evidence type="ECO:0000256" key="2">
    <source>
        <dbReference type="ARBA" id="ARBA00004922"/>
    </source>
</evidence>
<feature type="domain" description="Fucosyltransferase N-terminal" evidence="14">
    <location>
        <begin position="107"/>
        <end position="224"/>
    </location>
</feature>
<evidence type="ECO:0000256" key="9">
    <source>
        <dbReference type="ARBA" id="ARBA00023034"/>
    </source>
</evidence>
<evidence type="ECO:0000256" key="8">
    <source>
        <dbReference type="ARBA" id="ARBA00022989"/>
    </source>
</evidence>
<dbReference type="PANTHER" id="PTHR48438:SF1">
    <property type="entry name" value="ALPHA-(1,3)-FUCOSYLTRANSFERASE C-RELATED"/>
    <property type="match status" value="1"/>
</dbReference>
<dbReference type="SUPFAM" id="SSF53756">
    <property type="entry name" value="UDP-Glycosyltransferase/glycogen phosphorylase"/>
    <property type="match status" value="1"/>
</dbReference>
<dbReference type="Gene3D" id="3.40.50.11660">
    <property type="entry name" value="Glycosyl transferase family 10, C-terminal domain"/>
    <property type="match status" value="1"/>
</dbReference>
<keyword evidence="6 12" id="KW-0812">Transmembrane</keyword>
<evidence type="ECO:0000256" key="10">
    <source>
        <dbReference type="ARBA" id="ARBA00023136"/>
    </source>
</evidence>
<gene>
    <name evidence="16" type="primary">LOC115874398</name>
</gene>
<feature type="domain" description="Fucosyltransferase C-terminal" evidence="13">
    <location>
        <begin position="243"/>
        <end position="423"/>
    </location>
</feature>
<accession>A0A6J2X350</accession>
<dbReference type="UniPathway" id="UPA00378"/>
<evidence type="ECO:0000256" key="12">
    <source>
        <dbReference type="RuleBase" id="RU003832"/>
    </source>
</evidence>
<dbReference type="GO" id="GO:0008417">
    <property type="term" value="F:fucosyltransferase activity"/>
    <property type="evidence" value="ECO:0007669"/>
    <property type="project" value="InterPro"/>
</dbReference>
<dbReference type="PANTHER" id="PTHR48438">
    <property type="entry name" value="ALPHA-(1,3)-FUCOSYLTRANSFERASE C-RELATED"/>
    <property type="match status" value="1"/>
</dbReference>
<evidence type="ECO:0000256" key="11">
    <source>
        <dbReference type="ARBA" id="ARBA00023180"/>
    </source>
</evidence>
<keyword evidence="8 12" id="KW-1133">Transmembrane helix</keyword>
<evidence type="ECO:0000256" key="1">
    <source>
        <dbReference type="ARBA" id="ARBA00004447"/>
    </source>
</evidence>
<keyword evidence="4 12" id="KW-0328">Glycosyltransferase</keyword>
<dbReference type="GeneID" id="115874398"/>
<comment type="subcellular location">
    <subcellularLocation>
        <location evidence="1 12">Golgi apparatus</location>
        <location evidence="1 12">Golgi stack membrane</location>
        <topology evidence="1 12">Single-pass type II membrane protein</topology>
    </subcellularLocation>
</comment>
<evidence type="ECO:0000256" key="6">
    <source>
        <dbReference type="ARBA" id="ARBA00022692"/>
    </source>
</evidence>
<keyword evidence="15" id="KW-1185">Reference proteome</keyword>
<keyword evidence="11" id="KW-0325">Glycoprotein</keyword>
<keyword evidence="10 12" id="KW-0472">Membrane</keyword>